<dbReference type="AlphaFoldDB" id="A0AAV4QD90"/>
<organism evidence="2 3">
    <name type="scientific">Caerostris extrusa</name>
    <name type="common">Bark spider</name>
    <name type="synonym">Caerostris bankana</name>
    <dbReference type="NCBI Taxonomy" id="172846"/>
    <lineage>
        <taxon>Eukaryota</taxon>
        <taxon>Metazoa</taxon>
        <taxon>Ecdysozoa</taxon>
        <taxon>Arthropoda</taxon>
        <taxon>Chelicerata</taxon>
        <taxon>Arachnida</taxon>
        <taxon>Araneae</taxon>
        <taxon>Araneomorphae</taxon>
        <taxon>Entelegynae</taxon>
        <taxon>Araneoidea</taxon>
        <taxon>Araneidae</taxon>
        <taxon>Caerostris</taxon>
    </lineage>
</organism>
<accession>A0AAV4QD90</accession>
<keyword evidence="3" id="KW-1185">Reference proteome</keyword>
<feature type="region of interest" description="Disordered" evidence="1">
    <location>
        <begin position="1"/>
        <end position="30"/>
    </location>
</feature>
<proteinExistence type="predicted"/>
<name>A0AAV4QD90_CAEEX</name>
<protein>
    <submittedName>
        <fullName evidence="2">Uncharacterized protein</fullName>
    </submittedName>
</protein>
<comment type="caution">
    <text evidence="2">The sequence shown here is derived from an EMBL/GenBank/DDBJ whole genome shotgun (WGS) entry which is preliminary data.</text>
</comment>
<evidence type="ECO:0000313" key="3">
    <source>
        <dbReference type="Proteomes" id="UP001054945"/>
    </source>
</evidence>
<evidence type="ECO:0000256" key="1">
    <source>
        <dbReference type="SAM" id="MobiDB-lite"/>
    </source>
</evidence>
<dbReference type="EMBL" id="BPLR01005936">
    <property type="protein sequence ID" value="GIY06197.1"/>
    <property type="molecule type" value="Genomic_DNA"/>
</dbReference>
<sequence>MNSQEPTARPRKKRHEKQDLGPPTSAGSLGIHRCTLSNYMDCGWQKQPRLFQKKRSARIWRSPVFEKWIRDEQFDEHHCHSLLTVTQQCCHKEYHASEKLALWGK</sequence>
<evidence type="ECO:0000313" key="2">
    <source>
        <dbReference type="EMBL" id="GIY06197.1"/>
    </source>
</evidence>
<gene>
    <name evidence="2" type="ORF">CEXT_29291</name>
</gene>
<reference evidence="2 3" key="1">
    <citation type="submission" date="2021-06" db="EMBL/GenBank/DDBJ databases">
        <title>Caerostris extrusa draft genome.</title>
        <authorList>
            <person name="Kono N."/>
            <person name="Arakawa K."/>
        </authorList>
    </citation>
    <scope>NUCLEOTIDE SEQUENCE [LARGE SCALE GENOMIC DNA]</scope>
</reference>
<dbReference type="Proteomes" id="UP001054945">
    <property type="component" value="Unassembled WGS sequence"/>
</dbReference>